<sequence length="559" mass="62145">MAALPTPLLLLLATVIESAATVALIPQYLPEHPLLWVFVRAIGLNVALYAFYRITIYPRLLSPLRHLPGPSGGKILLGHGLTTFERPSGTSSLKWMKEIPNDGLLHFRGFFNSPRLIITNPKILGELLVTKAYDFEKPKPARDFLRKIIGDGLIIVEGDDHKFLRKNMMPVFSYRHIKNLYPIFWQKSVQLLDGMQQEIAEKEQEAGEGKAVVEVNHWATTVTMDIIGLAAMGKDFASMKNSDDPLVQVYEELLEPTFEKQLFFLLNMLFPQKLIGSLPWKVNERQKVILDTLNKVTSGLVQDKKQSIKTESDSHKDILSNCLKSETFSDPQLVDQLLTFLAAGHETTSSALTWTTYLLAIHPEIQKSLRAEIRQAIPSPTSPSSEEGADPTFDLAATLESLPLLNAVCNEALRLYPTVPLTIRESVNPTTLGTQSIPIGTQIILPIHAMNRLPAFWGPDSELFTPERWIDTDEKTGERRPNNSGGAPSNYVNLTFLHGPRSCIGQGFAKAELRCLVAAVVGRFVMEMADPHEVVVASGVITTKPKNGMRLRMKGVGGW</sequence>
<protein>
    <submittedName>
        <fullName evidence="5">Related to isotrichodermin C-15 hydroxylase (Cytochrome P-450 monooxygenase CYP65A1)</fullName>
    </submittedName>
</protein>
<dbReference type="InterPro" id="IPR002401">
    <property type="entry name" value="Cyt_P450_E_grp-I"/>
</dbReference>
<reference evidence="5 6" key="1">
    <citation type="submission" date="2016-03" db="EMBL/GenBank/DDBJ databases">
        <authorList>
            <person name="Ploux O."/>
        </authorList>
    </citation>
    <scope>NUCLEOTIDE SEQUENCE [LARGE SCALE GENOMIC DNA]</scope>
    <source>
        <strain evidence="5 6">URUG2</strain>
    </source>
</reference>
<keyword evidence="4" id="KW-0732">Signal</keyword>
<keyword evidence="3" id="KW-0472">Membrane</keyword>
<feature type="chain" id="PRO_5013602132" evidence="4">
    <location>
        <begin position="21"/>
        <end position="559"/>
    </location>
</feature>
<keyword evidence="3" id="KW-0812">Transmembrane</keyword>
<dbReference type="GO" id="GO:0005506">
    <property type="term" value="F:iron ion binding"/>
    <property type="evidence" value="ECO:0007669"/>
    <property type="project" value="InterPro"/>
</dbReference>
<keyword evidence="5" id="KW-0560">Oxidoreductase</keyword>
<evidence type="ECO:0000313" key="5">
    <source>
        <dbReference type="EMBL" id="CZT23390.1"/>
    </source>
</evidence>
<evidence type="ECO:0000256" key="3">
    <source>
        <dbReference type="SAM" id="Phobius"/>
    </source>
</evidence>
<dbReference type="PRINTS" id="PR00463">
    <property type="entry name" value="EP450I"/>
</dbReference>
<feature type="signal peptide" evidence="4">
    <location>
        <begin position="1"/>
        <end position="20"/>
    </location>
</feature>
<keyword evidence="6" id="KW-1185">Reference proteome</keyword>
<dbReference type="InterPro" id="IPR050121">
    <property type="entry name" value="Cytochrome_P450_monoxygenase"/>
</dbReference>
<dbReference type="GO" id="GO:0016705">
    <property type="term" value="F:oxidoreductase activity, acting on paired donors, with incorporation or reduction of molecular oxygen"/>
    <property type="evidence" value="ECO:0007669"/>
    <property type="project" value="InterPro"/>
</dbReference>
<keyword evidence="5" id="KW-0503">Monooxygenase</keyword>
<evidence type="ECO:0000256" key="4">
    <source>
        <dbReference type="SAM" id="SignalP"/>
    </source>
</evidence>
<comment type="similarity">
    <text evidence="1">Belongs to the cytochrome P450 family.</text>
</comment>
<organism evidence="5 6">
    <name type="scientific">Ramularia collo-cygni</name>
    <dbReference type="NCBI Taxonomy" id="112498"/>
    <lineage>
        <taxon>Eukaryota</taxon>
        <taxon>Fungi</taxon>
        <taxon>Dikarya</taxon>
        <taxon>Ascomycota</taxon>
        <taxon>Pezizomycotina</taxon>
        <taxon>Dothideomycetes</taxon>
        <taxon>Dothideomycetidae</taxon>
        <taxon>Mycosphaerellales</taxon>
        <taxon>Mycosphaerellaceae</taxon>
        <taxon>Ramularia</taxon>
    </lineage>
</organism>
<dbReference type="RefSeq" id="XP_023630114.1">
    <property type="nucleotide sequence ID" value="XM_023774346.1"/>
</dbReference>
<dbReference type="GO" id="GO:0020037">
    <property type="term" value="F:heme binding"/>
    <property type="evidence" value="ECO:0007669"/>
    <property type="project" value="InterPro"/>
</dbReference>
<dbReference type="FunFam" id="1.10.630.10:FF:000051">
    <property type="entry name" value="Cytochrome P450 monooxygenase (Fum15)"/>
    <property type="match status" value="1"/>
</dbReference>
<name>A0A2D3V8Y7_9PEZI</name>
<feature type="binding site" description="axial binding residue" evidence="2">
    <location>
        <position position="503"/>
    </location>
    <ligand>
        <name>heme</name>
        <dbReference type="ChEBI" id="CHEBI:30413"/>
    </ligand>
    <ligandPart>
        <name>Fe</name>
        <dbReference type="ChEBI" id="CHEBI:18248"/>
    </ligandPart>
</feature>
<comment type="cofactor">
    <cofactor evidence="2">
        <name>heme</name>
        <dbReference type="ChEBI" id="CHEBI:30413"/>
    </cofactor>
</comment>
<accession>A0A2D3V8Y7</accession>
<evidence type="ECO:0000256" key="1">
    <source>
        <dbReference type="ARBA" id="ARBA00010617"/>
    </source>
</evidence>
<dbReference type="Proteomes" id="UP000225277">
    <property type="component" value="Unassembled WGS sequence"/>
</dbReference>
<dbReference type="STRING" id="112498.A0A2D3V8Y7"/>
<dbReference type="Gene3D" id="1.10.630.10">
    <property type="entry name" value="Cytochrome P450"/>
    <property type="match status" value="1"/>
</dbReference>
<dbReference type="GeneID" id="35604179"/>
<dbReference type="Pfam" id="PF00067">
    <property type="entry name" value="p450"/>
    <property type="match status" value="1"/>
</dbReference>
<keyword evidence="3" id="KW-1133">Transmembrane helix</keyword>
<keyword evidence="2" id="KW-0479">Metal-binding</keyword>
<dbReference type="EMBL" id="FJUY01000016">
    <property type="protein sequence ID" value="CZT23390.1"/>
    <property type="molecule type" value="Genomic_DNA"/>
</dbReference>
<dbReference type="AlphaFoldDB" id="A0A2D3V8Y7"/>
<dbReference type="OrthoDB" id="1470350at2759"/>
<dbReference type="PANTHER" id="PTHR24305:SF166">
    <property type="entry name" value="CYTOCHROME P450 12A4, MITOCHONDRIAL-RELATED"/>
    <property type="match status" value="1"/>
</dbReference>
<dbReference type="InterPro" id="IPR036396">
    <property type="entry name" value="Cyt_P450_sf"/>
</dbReference>
<gene>
    <name evidence="5" type="ORF">RCC_09104</name>
</gene>
<dbReference type="PRINTS" id="PR00385">
    <property type="entry name" value="P450"/>
</dbReference>
<dbReference type="SUPFAM" id="SSF48264">
    <property type="entry name" value="Cytochrome P450"/>
    <property type="match status" value="1"/>
</dbReference>
<evidence type="ECO:0000313" key="6">
    <source>
        <dbReference type="Proteomes" id="UP000225277"/>
    </source>
</evidence>
<dbReference type="CDD" id="cd11069">
    <property type="entry name" value="CYP_FUM15-like"/>
    <property type="match status" value="1"/>
</dbReference>
<evidence type="ECO:0000256" key="2">
    <source>
        <dbReference type="PIRSR" id="PIRSR602401-1"/>
    </source>
</evidence>
<dbReference type="GO" id="GO:0004497">
    <property type="term" value="F:monooxygenase activity"/>
    <property type="evidence" value="ECO:0007669"/>
    <property type="project" value="UniProtKB-KW"/>
</dbReference>
<keyword evidence="2" id="KW-0349">Heme</keyword>
<dbReference type="InterPro" id="IPR001128">
    <property type="entry name" value="Cyt_P450"/>
</dbReference>
<feature type="transmembrane region" description="Helical" evidence="3">
    <location>
        <begin position="34"/>
        <end position="52"/>
    </location>
</feature>
<dbReference type="PANTHER" id="PTHR24305">
    <property type="entry name" value="CYTOCHROME P450"/>
    <property type="match status" value="1"/>
</dbReference>
<keyword evidence="2" id="KW-0408">Iron</keyword>
<proteinExistence type="inferred from homology"/>